<dbReference type="Gene3D" id="1.20.1440.60">
    <property type="entry name" value="23S rRNA-intervening sequence"/>
    <property type="match status" value="1"/>
</dbReference>
<dbReference type="NCBIfam" id="TIGR02436">
    <property type="entry name" value="four helix bundle protein"/>
    <property type="match status" value="1"/>
</dbReference>
<sequence length="139" mass="16668">MKGIKTFKELLVWKKAHELSVDVSHLVRNFPEDEKYELCSQMRRSARSIPAEISEGFGRFHFNDKLTFYERSRASLFELSNHFEEAFGNRYISNNVFQSFKKRMDEINFLLNRMIRKIKRSRNEHKATKSLKLKTKTRC</sequence>
<dbReference type="PANTHER" id="PTHR38471">
    <property type="entry name" value="FOUR HELIX BUNDLE PROTEIN"/>
    <property type="match status" value="1"/>
</dbReference>
<dbReference type="InterPro" id="IPR036583">
    <property type="entry name" value="23S_rRNA_IVS_sf"/>
</dbReference>
<organism evidence="1 2">
    <name type="scientific">candidate division WOR-3 bacterium</name>
    <dbReference type="NCBI Taxonomy" id="2052148"/>
    <lineage>
        <taxon>Bacteria</taxon>
        <taxon>Bacteria division WOR-3</taxon>
    </lineage>
</organism>
<reference evidence="1" key="1">
    <citation type="journal article" date="2020" name="mSystems">
        <title>Genome- and Community-Level Interaction Insights into Carbon Utilization and Element Cycling Functions of Hydrothermarchaeota in Hydrothermal Sediment.</title>
        <authorList>
            <person name="Zhou Z."/>
            <person name="Liu Y."/>
            <person name="Xu W."/>
            <person name="Pan J."/>
            <person name="Luo Z.H."/>
            <person name="Li M."/>
        </authorList>
    </citation>
    <scope>NUCLEOTIDE SEQUENCE</scope>
    <source>
        <strain evidence="1">HyVt-388</strain>
    </source>
</reference>
<evidence type="ECO:0000313" key="1">
    <source>
        <dbReference type="EMBL" id="HEC77912.1"/>
    </source>
</evidence>
<dbReference type="SUPFAM" id="SSF158446">
    <property type="entry name" value="IVS-encoded protein-like"/>
    <property type="match status" value="1"/>
</dbReference>
<dbReference type="PANTHER" id="PTHR38471:SF2">
    <property type="entry name" value="FOUR HELIX BUNDLE PROTEIN"/>
    <property type="match status" value="1"/>
</dbReference>
<dbReference type="Proteomes" id="UP000885826">
    <property type="component" value="Unassembled WGS sequence"/>
</dbReference>
<gene>
    <name evidence="1" type="ORF">ENI34_02065</name>
</gene>
<accession>A0A9C9EL37</accession>
<protein>
    <submittedName>
        <fullName evidence="1">Four helix bundle protein</fullName>
    </submittedName>
</protein>
<dbReference type="Pfam" id="PF05635">
    <property type="entry name" value="23S_rRNA_IVP"/>
    <property type="match status" value="1"/>
</dbReference>
<dbReference type="CDD" id="cd16377">
    <property type="entry name" value="23S_rRNA_IVP_like"/>
    <property type="match status" value="1"/>
</dbReference>
<dbReference type="AlphaFoldDB" id="A0A9C9EL37"/>
<evidence type="ECO:0000313" key="2">
    <source>
        <dbReference type="Proteomes" id="UP000885826"/>
    </source>
</evidence>
<dbReference type="EMBL" id="DRIG01000024">
    <property type="protein sequence ID" value="HEC77912.1"/>
    <property type="molecule type" value="Genomic_DNA"/>
</dbReference>
<dbReference type="InterPro" id="IPR012657">
    <property type="entry name" value="23S_rRNA-intervening_sequence"/>
</dbReference>
<comment type="caution">
    <text evidence="1">The sequence shown here is derived from an EMBL/GenBank/DDBJ whole genome shotgun (WGS) entry which is preliminary data.</text>
</comment>
<proteinExistence type="predicted"/>
<name>A0A9C9EL37_UNCW3</name>